<dbReference type="GO" id="GO:0008168">
    <property type="term" value="F:methyltransferase activity"/>
    <property type="evidence" value="ECO:0007669"/>
    <property type="project" value="UniProtKB-KW"/>
</dbReference>
<keyword evidence="6" id="KW-0067">ATP-binding</keyword>
<dbReference type="SUPFAM" id="SSF82199">
    <property type="entry name" value="SET domain"/>
    <property type="match status" value="1"/>
</dbReference>
<evidence type="ECO:0000256" key="1">
    <source>
        <dbReference type="ARBA" id="ARBA00010871"/>
    </source>
</evidence>
<dbReference type="Gene3D" id="3.30.470.20">
    <property type="entry name" value="ATP-grasp fold, B domain"/>
    <property type="match status" value="1"/>
</dbReference>
<dbReference type="PROSITE" id="PS50975">
    <property type="entry name" value="ATP_GRASP"/>
    <property type="match status" value="1"/>
</dbReference>
<dbReference type="InterPro" id="IPR003616">
    <property type="entry name" value="Post-SET_dom"/>
</dbReference>
<dbReference type="Pfam" id="PF00856">
    <property type="entry name" value="SET"/>
    <property type="match status" value="1"/>
</dbReference>
<evidence type="ECO:0000256" key="6">
    <source>
        <dbReference type="PROSITE-ProRule" id="PRU00409"/>
    </source>
</evidence>
<dbReference type="InterPro" id="IPR011761">
    <property type="entry name" value="ATP-grasp"/>
</dbReference>
<feature type="domain" description="ATP-grasp" evidence="8">
    <location>
        <begin position="157"/>
        <end position="375"/>
    </location>
</feature>
<dbReference type="GO" id="GO:0005524">
    <property type="term" value="F:ATP binding"/>
    <property type="evidence" value="ECO:0007669"/>
    <property type="project" value="UniProtKB-UniRule"/>
</dbReference>
<evidence type="ECO:0000313" key="12">
    <source>
        <dbReference type="Proteomes" id="UP000663870"/>
    </source>
</evidence>
<proteinExistence type="inferred from homology"/>
<dbReference type="PANTHER" id="PTHR23132">
    <property type="entry name" value="D-ALANINE--D-ALANINE LIGASE"/>
    <property type="match status" value="1"/>
</dbReference>
<evidence type="ECO:0000256" key="4">
    <source>
        <dbReference type="ARBA" id="ARBA00022679"/>
    </source>
</evidence>
<keyword evidence="3" id="KW-0489">Methyltransferase</keyword>
<dbReference type="GO" id="GO:0046872">
    <property type="term" value="F:metal ion binding"/>
    <property type="evidence" value="ECO:0007669"/>
    <property type="project" value="InterPro"/>
</dbReference>
<dbReference type="Pfam" id="PF07478">
    <property type="entry name" value="Dala_Dala_lig_C"/>
    <property type="match status" value="1"/>
</dbReference>
<dbReference type="GO" id="GO:0008716">
    <property type="term" value="F:D-alanine-D-alanine ligase activity"/>
    <property type="evidence" value="ECO:0007669"/>
    <property type="project" value="InterPro"/>
</dbReference>
<evidence type="ECO:0000259" key="8">
    <source>
        <dbReference type="PROSITE" id="PS50975"/>
    </source>
</evidence>
<evidence type="ECO:0000256" key="5">
    <source>
        <dbReference type="ARBA" id="ARBA00022691"/>
    </source>
</evidence>
<accession>A0A815AWB7</accession>
<dbReference type="GO" id="GO:0032259">
    <property type="term" value="P:methylation"/>
    <property type="evidence" value="ECO:0007669"/>
    <property type="project" value="UniProtKB-KW"/>
</dbReference>
<dbReference type="InterPro" id="IPR011095">
    <property type="entry name" value="Dala_Dala_lig_C"/>
</dbReference>
<evidence type="ECO:0000259" key="7">
    <source>
        <dbReference type="PROSITE" id="PS50868"/>
    </source>
</evidence>
<gene>
    <name evidence="10" type="ORF">JXQ802_LOCUS43059</name>
    <name evidence="9" type="ORF">PYM288_LOCUS27969</name>
</gene>
<dbReference type="InterPro" id="IPR001214">
    <property type="entry name" value="SET_dom"/>
</dbReference>
<keyword evidence="6" id="KW-0547">Nucleotide-binding</keyword>
<evidence type="ECO:0008006" key="13">
    <source>
        <dbReference type="Google" id="ProtNLM"/>
    </source>
</evidence>
<evidence type="ECO:0000256" key="2">
    <source>
        <dbReference type="ARBA" id="ARBA00022598"/>
    </source>
</evidence>
<keyword evidence="5" id="KW-0949">S-adenosyl-L-methionine</keyword>
<dbReference type="Proteomes" id="UP000663870">
    <property type="component" value="Unassembled WGS sequence"/>
</dbReference>
<evidence type="ECO:0000256" key="3">
    <source>
        <dbReference type="ARBA" id="ARBA00022603"/>
    </source>
</evidence>
<dbReference type="PROSITE" id="PS50868">
    <property type="entry name" value="POST_SET"/>
    <property type="match status" value="1"/>
</dbReference>
<name>A0A815AWB7_9BILA</name>
<dbReference type="PANTHER" id="PTHR23132:SF23">
    <property type="entry name" value="D-ALANINE--D-ALANINE LIGASE B"/>
    <property type="match status" value="1"/>
</dbReference>
<protein>
    <recommendedName>
        <fullName evidence="13">SET domain-containing protein</fullName>
    </recommendedName>
</protein>
<dbReference type="InterPro" id="IPR046341">
    <property type="entry name" value="SET_dom_sf"/>
</dbReference>
<dbReference type="Gene3D" id="2.170.270.10">
    <property type="entry name" value="SET domain"/>
    <property type="match status" value="1"/>
</dbReference>
<feature type="domain" description="Post-SET" evidence="7">
    <location>
        <begin position="506"/>
        <end position="522"/>
    </location>
</feature>
<dbReference type="CDD" id="cd00385">
    <property type="entry name" value="Isoprenoid_Biosyn_C1"/>
    <property type="match status" value="1"/>
</dbReference>
<evidence type="ECO:0000313" key="9">
    <source>
        <dbReference type="EMBL" id="CAF1262824.1"/>
    </source>
</evidence>
<keyword evidence="12" id="KW-1185">Reference proteome</keyword>
<keyword evidence="2" id="KW-0436">Ligase</keyword>
<comment type="caution">
    <text evidence="9">The sequence shown here is derived from an EMBL/GenBank/DDBJ whole genome shotgun (WGS) entry which is preliminary data.</text>
</comment>
<organism evidence="9 11">
    <name type="scientific">Rotaria sordida</name>
    <dbReference type="NCBI Taxonomy" id="392033"/>
    <lineage>
        <taxon>Eukaryota</taxon>
        <taxon>Metazoa</taxon>
        <taxon>Spiralia</taxon>
        <taxon>Gnathifera</taxon>
        <taxon>Rotifera</taxon>
        <taxon>Eurotatoria</taxon>
        <taxon>Bdelloidea</taxon>
        <taxon>Philodinida</taxon>
        <taxon>Philodinidae</taxon>
        <taxon>Rotaria</taxon>
    </lineage>
</organism>
<evidence type="ECO:0000313" key="11">
    <source>
        <dbReference type="Proteomes" id="UP000663854"/>
    </source>
</evidence>
<reference evidence="9" key="1">
    <citation type="submission" date="2021-02" db="EMBL/GenBank/DDBJ databases">
        <authorList>
            <person name="Nowell W R."/>
        </authorList>
    </citation>
    <scope>NUCLEOTIDE SEQUENCE</scope>
</reference>
<keyword evidence="4" id="KW-0808">Transferase</keyword>
<evidence type="ECO:0000313" key="10">
    <source>
        <dbReference type="EMBL" id="CAF1542612.1"/>
    </source>
</evidence>
<dbReference type="Proteomes" id="UP000663854">
    <property type="component" value="Unassembled WGS sequence"/>
</dbReference>
<dbReference type="AlphaFoldDB" id="A0A815AWB7"/>
<sequence>MNQCAASVKGNDNESEVEVIGDEIKKISFDNDHKKIKHVCILNVHPNYTIEAVHGNHLKISPTKENEQVALFYPHDAEQVLKELDQNIIVQTVNLTPNVRQSIATIRRLKHQIDIFINLYDNADGAGIKIVDYMQNQGIAFTGAGTHFYDPTRIELKQLCRYCRLSTPKFALMTDPKSYDDDSLANLSKTLGDFPLFIKPEHGYDSVGINEKSLIFNLTDLKECCTRIVDEFGGALIEKYIEGREFTVLVAGSKDNIHVFPPVEYRFLANKTFITFDDKWGQNYTDLHWCLLNKTNEQEEQLIDDLILLARQLYESFDGDGYARIDIRQDNKTKELFILDCNPNCSLFYKDLCSADAIIELSGWPKVKFMKFLFEQALEPQRRYYLTHSYTIKYLPQSGVAMYASRNLFQDDLVYSQENTSLKLVTKQFAEQTFSKTELMWFNHYAWPICDNVFILWHEDSRKWTPINHSCDPNVWINGLDCIARRYIPLGEELTIDYATYLTTIPSFQCWCGTSICRGQIKSDAYKEKWFQDRYGSHMSATNYSNDSDIPFEFETYEEFKSARLKLNYENTLKLWYSLPPGLPTINNPLAKRYTPHEQQTRIKNIKSFVSYANLFRRTFRKKKVRAKGFGLWNDMFNVPPVNTAVLYGIYQSLGRITNEFLEKGKRYDPTIDDDELFKAGRTVWFMIAFQTQMNLSLSLTDSIFGYNMLYPYTDDLVDCNDVSREAKKDFARIFHERLLIGASNYDPKSHFNGQQSNVTLLKLPPSLQPYADRVGKIFDMVKFIENDWTRNEHQGVYMGLVTIHESQMKSTLQHAQPDNGYIPTMAQIEQISAEKGGASLIAAVFLIEGRLTRAKMAYLEYLGFGLQMLDDLQDVEEDMKNNHRTIFTQSLADGQTLDAPTARLIQYCYYAPAFEKFSDDHRTVSDAQSGETLAHYVRASMMMFSVLLILEAVSRLQQYYSEEFYREISTFSPLPFDVLKMARVEKIFWTVVRDQSF</sequence>
<dbReference type="EMBL" id="CAJNOH010001955">
    <property type="protein sequence ID" value="CAF1262824.1"/>
    <property type="molecule type" value="Genomic_DNA"/>
</dbReference>
<comment type="similarity">
    <text evidence="1">Belongs to the D-alanine--D-alanine ligase family.</text>
</comment>
<dbReference type="SUPFAM" id="SSF56059">
    <property type="entry name" value="Glutathione synthetase ATP-binding domain-like"/>
    <property type="match status" value="1"/>
</dbReference>
<dbReference type="EMBL" id="CAJNOL010003029">
    <property type="protein sequence ID" value="CAF1542612.1"/>
    <property type="molecule type" value="Genomic_DNA"/>
</dbReference>